<proteinExistence type="predicted"/>
<evidence type="ECO:0000313" key="2">
    <source>
        <dbReference type="Proteomes" id="UP000799755"/>
    </source>
</evidence>
<accession>A0ACB6Q6S9</accession>
<organism evidence="1 2">
    <name type="scientific">Lindgomyces ingoldianus</name>
    <dbReference type="NCBI Taxonomy" id="673940"/>
    <lineage>
        <taxon>Eukaryota</taxon>
        <taxon>Fungi</taxon>
        <taxon>Dikarya</taxon>
        <taxon>Ascomycota</taxon>
        <taxon>Pezizomycotina</taxon>
        <taxon>Dothideomycetes</taxon>
        <taxon>Pleosporomycetidae</taxon>
        <taxon>Pleosporales</taxon>
        <taxon>Lindgomycetaceae</taxon>
        <taxon>Lindgomyces</taxon>
    </lineage>
</organism>
<dbReference type="Proteomes" id="UP000799755">
    <property type="component" value="Unassembled WGS sequence"/>
</dbReference>
<comment type="caution">
    <text evidence="1">The sequence shown here is derived from an EMBL/GenBank/DDBJ whole genome shotgun (WGS) entry which is preliminary data.</text>
</comment>
<reference evidence="1" key="1">
    <citation type="journal article" date="2020" name="Stud. Mycol.">
        <title>101 Dothideomycetes genomes: a test case for predicting lifestyles and emergence of pathogens.</title>
        <authorList>
            <person name="Haridas S."/>
            <person name="Albert R."/>
            <person name="Binder M."/>
            <person name="Bloem J."/>
            <person name="Labutti K."/>
            <person name="Salamov A."/>
            <person name="Andreopoulos B."/>
            <person name="Baker S."/>
            <person name="Barry K."/>
            <person name="Bills G."/>
            <person name="Bluhm B."/>
            <person name="Cannon C."/>
            <person name="Castanera R."/>
            <person name="Culley D."/>
            <person name="Daum C."/>
            <person name="Ezra D."/>
            <person name="Gonzalez J."/>
            <person name="Henrissat B."/>
            <person name="Kuo A."/>
            <person name="Liang C."/>
            <person name="Lipzen A."/>
            <person name="Lutzoni F."/>
            <person name="Magnuson J."/>
            <person name="Mondo S."/>
            <person name="Nolan M."/>
            <person name="Ohm R."/>
            <person name="Pangilinan J."/>
            <person name="Park H.-J."/>
            <person name="Ramirez L."/>
            <person name="Alfaro M."/>
            <person name="Sun H."/>
            <person name="Tritt A."/>
            <person name="Yoshinaga Y."/>
            <person name="Zwiers L.-H."/>
            <person name="Turgeon B."/>
            <person name="Goodwin S."/>
            <person name="Spatafora J."/>
            <person name="Crous P."/>
            <person name="Grigoriev I."/>
        </authorList>
    </citation>
    <scope>NUCLEOTIDE SEQUENCE</scope>
    <source>
        <strain evidence="1">ATCC 200398</strain>
    </source>
</reference>
<dbReference type="EMBL" id="MU003569">
    <property type="protein sequence ID" value="KAF2462644.1"/>
    <property type="molecule type" value="Genomic_DNA"/>
</dbReference>
<name>A0ACB6Q6S9_9PLEO</name>
<gene>
    <name evidence="1" type="ORF">BDR25DRAFT_330130</name>
</gene>
<protein>
    <submittedName>
        <fullName evidence="1">Uncharacterized protein</fullName>
    </submittedName>
</protein>
<sequence>MDTTRDFLSEPGVKERTRSVFRKVARKLELGHASLYKIAPSVAGRAKTCWTVHREGDNTRAPLVIKDSWEFPERYEEGELLREATKKGVVNVGRYYYHSTVRVNDRDDDVQGSAGLLAALEGCMDGYEPLHTQASLLRGDISPKNLMEKQEKSLGAMGKTGTRALVAIEVLLDDKNHSFMHDLESSLMLFWICIYYDGHGKDSRPTEFESVRKLAGSKKNVVGDERDFLKIAEMNFTPFY</sequence>
<evidence type="ECO:0000313" key="1">
    <source>
        <dbReference type="EMBL" id="KAF2462644.1"/>
    </source>
</evidence>
<keyword evidence="2" id="KW-1185">Reference proteome</keyword>